<dbReference type="InterPro" id="IPR010699">
    <property type="entry name" value="DUF1275"/>
</dbReference>
<keyword evidence="1" id="KW-1133">Transmembrane helix</keyword>
<evidence type="ECO:0000313" key="2">
    <source>
        <dbReference type="EMBL" id="KAK0645175.1"/>
    </source>
</evidence>
<proteinExistence type="predicted"/>
<reference evidence="2" key="1">
    <citation type="submission" date="2023-06" db="EMBL/GenBank/DDBJ databases">
        <title>Multi-omics analyses reveal the molecular pathogenesis toolkit of Lasiodiplodia hormozganensis, a cross-kingdom pathogen.</title>
        <authorList>
            <person name="Felix C."/>
            <person name="Meneses R."/>
            <person name="Goncalves M.F.M."/>
            <person name="Tilleman L."/>
            <person name="Duarte A.S."/>
            <person name="Jorrin-Novo J.V."/>
            <person name="Van De Peer Y."/>
            <person name="Deforce D."/>
            <person name="Van Nieuwerburgh F."/>
            <person name="Esteves A.C."/>
            <person name="Alves A."/>
        </authorList>
    </citation>
    <scope>NUCLEOTIDE SEQUENCE</scope>
    <source>
        <strain evidence="2">CBS 339.90</strain>
    </source>
</reference>
<keyword evidence="3" id="KW-1185">Reference proteome</keyword>
<keyword evidence="1" id="KW-0812">Transmembrane</keyword>
<feature type="transmembrane region" description="Helical" evidence="1">
    <location>
        <begin position="216"/>
        <end position="237"/>
    </location>
</feature>
<accession>A0AA39Y4C0</accession>
<evidence type="ECO:0000256" key="1">
    <source>
        <dbReference type="SAM" id="Phobius"/>
    </source>
</evidence>
<feature type="transmembrane region" description="Helical" evidence="1">
    <location>
        <begin position="176"/>
        <end position="196"/>
    </location>
</feature>
<feature type="transmembrane region" description="Helical" evidence="1">
    <location>
        <begin position="53"/>
        <end position="72"/>
    </location>
</feature>
<feature type="transmembrane region" description="Helical" evidence="1">
    <location>
        <begin position="144"/>
        <end position="164"/>
    </location>
</feature>
<comment type="caution">
    <text evidence="2">The sequence shown here is derived from an EMBL/GenBank/DDBJ whole genome shotgun (WGS) entry which is preliminary data.</text>
</comment>
<dbReference type="Pfam" id="PF06912">
    <property type="entry name" value="DUF1275"/>
    <property type="match status" value="1"/>
</dbReference>
<dbReference type="PANTHER" id="PTHR37488:SF7">
    <property type="entry name" value="DUF1275 DOMAIN PROTEIN"/>
    <property type="match status" value="1"/>
</dbReference>
<dbReference type="EMBL" id="JAUJDW010000057">
    <property type="protein sequence ID" value="KAK0645175.1"/>
    <property type="molecule type" value="Genomic_DNA"/>
</dbReference>
<evidence type="ECO:0000313" key="3">
    <source>
        <dbReference type="Proteomes" id="UP001175001"/>
    </source>
</evidence>
<feature type="transmembrane region" description="Helical" evidence="1">
    <location>
        <begin position="309"/>
        <end position="330"/>
    </location>
</feature>
<dbReference type="Proteomes" id="UP001175001">
    <property type="component" value="Unassembled WGS sequence"/>
</dbReference>
<dbReference type="AlphaFoldDB" id="A0AA39Y4C0"/>
<name>A0AA39Y4C0_9PEZI</name>
<feature type="transmembrane region" description="Helical" evidence="1">
    <location>
        <begin position="286"/>
        <end position="303"/>
    </location>
</feature>
<sequence>MLDALSENQFLLTSDSDMDPEEQLESQSRLAAARSCRASNIRTRTVRLFKEEVNLKFVYIPLLACCFCAGLTDSTMYSGTFPLANRIRLYIPDHFREHSIWHIRLDADWCVPTLASPPRPRAHPSTGNTIFVALSASGQGDTPYGWAWSLCSMTSFVVGCFFFARFHAALGARRRATLVLSFLLQGCCACIAAGLIQGGVVDGRHSSSSSVQQSQSAAAADIVVAWAELAPVALLSFQSAGQIVASRMLSVAEVPTVVITSLLCDLVSDPAVFASPGGNGKRNRRIAAFVLIFVGAIAGGWIIEAAGAVQWALWIVAGIKLFMSCCWLNWKASVTVGSFY</sequence>
<organism evidence="2 3">
    <name type="scientific">Lasiodiplodia hormozganensis</name>
    <dbReference type="NCBI Taxonomy" id="869390"/>
    <lineage>
        <taxon>Eukaryota</taxon>
        <taxon>Fungi</taxon>
        <taxon>Dikarya</taxon>
        <taxon>Ascomycota</taxon>
        <taxon>Pezizomycotina</taxon>
        <taxon>Dothideomycetes</taxon>
        <taxon>Dothideomycetes incertae sedis</taxon>
        <taxon>Botryosphaeriales</taxon>
        <taxon>Botryosphaeriaceae</taxon>
        <taxon>Lasiodiplodia</taxon>
    </lineage>
</organism>
<dbReference type="PANTHER" id="PTHR37488">
    <property type="entry name" value="DUF1275 DOMAIN-CONTAINING PROTEIN"/>
    <property type="match status" value="1"/>
</dbReference>
<gene>
    <name evidence="2" type="ORF">DIS24_g8124</name>
</gene>
<keyword evidence="1" id="KW-0472">Membrane</keyword>
<protein>
    <submittedName>
        <fullName evidence="2">Uncharacterized protein</fullName>
    </submittedName>
</protein>